<accession>A9WKZ8</accession>
<dbReference type="EMBL" id="CP000910">
    <property type="protein sequence ID" value="ABY22267.1"/>
    <property type="molecule type" value="Genomic_DNA"/>
</dbReference>
<organism evidence="1 2">
    <name type="scientific">Renibacterium salmoninarum (strain ATCC 33209 / DSM 20767 / JCM 11484 / NBRC 15589 / NCIMB 2235)</name>
    <dbReference type="NCBI Taxonomy" id="288705"/>
    <lineage>
        <taxon>Bacteria</taxon>
        <taxon>Bacillati</taxon>
        <taxon>Actinomycetota</taxon>
        <taxon>Actinomycetes</taxon>
        <taxon>Micrococcales</taxon>
        <taxon>Micrococcaceae</taxon>
        <taxon>Renibacterium</taxon>
    </lineage>
</organism>
<proteinExistence type="predicted"/>
<dbReference type="KEGG" id="rsa:RSal33209_0517"/>
<dbReference type="HOGENOM" id="CLU_3221143_0_0_11"/>
<dbReference type="AlphaFoldDB" id="A9WKZ8"/>
<gene>
    <name evidence="1" type="ordered locus">RSal33209_0517</name>
</gene>
<dbReference type="STRING" id="288705.RSal33209_0517"/>
<sequence length="44" mass="4825">MWHRHYLETSVTKYFSEILLSDPSADSSDNALLMASVSALAPLG</sequence>
<dbReference type="Proteomes" id="UP000002007">
    <property type="component" value="Chromosome"/>
</dbReference>
<evidence type="ECO:0000313" key="2">
    <source>
        <dbReference type="Proteomes" id="UP000002007"/>
    </source>
</evidence>
<name>A9WKZ8_RENSM</name>
<keyword evidence="2" id="KW-1185">Reference proteome</keyword>
<protein>
    <submittedName>
        <fullName evidence="1">Uncharacterized protein</fullName>
    </submittedName>
</protein>
<reference evidence="2" key="1">
    <citation type="journal article" date="2008" name="J. Bacteriol.">
        <title>Genome sequence of the fish pathogen Renibacterium salmoninarum suggests reductive evolution away from an environmental Arthrobacter ancestor.</title>
        <authorList>
            <person name="Wiens G.D."/>
            <person name="Rockey D.D."/>
            <person name="Wu Z."/>
            <person name="Chang J."/>
            <person name="Levy R."/>
            <person name="Crane S."/>
            <person name="Chen D.S."/>
            <person name="Capri G.R."/>
            <person name="Burnett J.R."/>
            <person name="Sudheesh P.S."/>
            <person name="Schipma M.J."/>
            <person name="Burd H."/>
            <person name="Bhattacharyya A."/>
            <person name="Rhodes L.D."/>
            <person name="Kaul R."/>
            <person name="Strom M.S."/>
        </authorList>
    </citation>
    <scope>NUCLEOTIDE SEQUENCE [LARGE SCALE GENOMIC DNA]</scope>
    <source>
        <strain evidence="2">ATCC 33209 / DSM 20767 / JCM 11484 / NBRC 15589 / NCIMB 2235</strain>
    </source>
</reference>
<evidence type="ECO:0000313" key="1">
    <source>
        <dbReference type="EMBL" id="ABY22267.1"/>
    </source>
</evidence>